<keyword evidence="2" id="KW-1003">Cell membrane</keyword>
<protein>
    <submittedName>
        <fullName evidence="7">Na/Pi cotransporter family protein</fullName>
    </submittedName>
</protein>
<proteinExistence type="predicted"/>
<dbReference type="RefSeq" id="WP_190292219.1">
    <property type="nucleotide sequence ID" value="NZ_JABFCZ010000015.1"/>
</dbReference>
<feature type="transmembrane region" description="Helical" evidence="6">
    <location>
        <begin position="215"/>
        <end position="236"/>
    </location>
</feature>
<dbReference type="InterPro" id="IPR003841">
    <property type="entry name" value="Na/Pi_transpt"/>
</dbReference>
<dbReference type="PANTHER" id="PTHR10010">
    <property type="entry name" value="SOLUTE CARRIER FAMILY 34 SODIUM PHOSPHATE , MEMBER 2-RELATED"/>
    <property type="match status" value="1"/>
</dbReference>
<sequence>MYTSVLTALGGLGLFLLGMQLMTNGLRSLAGNRLRQVLKTSTKTPRSGAVTGAIVTALLQSSSATTVATVGFVSAGLMTFPQALGVIFGANIGTTFTGWMVVIFGFKLKLDVIVLPLVFIGVLLKIFGPGTWKTFGTVLAGFSLLFIGISALQDGMAFFEGSVSPDIFPGDTWFGRFELVLIGAAITIVAQSSSAGVATALVALTAGAITFPQAAALVVGMNVGTTATAALATVGGSVATRRTGYAHVIYNLLTGVIAFFLLPLVGHIARHLQASPIGFDPQIGLVAFHSLFNILGVLIVIGVTPQFARLVMFLVPARGPDLTARLDQRLLKDPAAALDAARVTVRDINRSAMTSLSRFLGKPKPAHPERELETLQQAIETTQSFASEIHTQPADGPLYDEHRALFHNLDHLERLLHRCRQSERIATLDADPVLHKKATKLRNALDAATAADLTPETSVHFNLLRKELRESRHSYRSETIDRASRDEIATDDAMARLDAMRWLHRVTYHIWRMSHHQLVAEGAFPPAPPPRGSQA</sequence>
<evidence type="ECO:0000256" key="6">
    <source>
        <dbReference type="SAM" id="Phobius"/>
    </source>
</evidence>
<feature type="transmembrane region" description="Helical" evidence="6">
    <location>
        <begin position="6"/>
        <end position="26"/>
    </location>
</feature>
<feature type="transmembrane region" description="Helical" evidence="6">
    <location>
        <begin position="179"/>
        <end position="209"/>
    </location>
</feature>
<evidence type="ECO:0000256" key="1">
    <source>
        <dbReference type="ARBA" id="ARBA00004651"/>
    </source>
</evidence>
<dbReference type="NCBIfam" id="NF037997">
    <property type="entry name" value="Na_Pi_symport"/>
    <property type="match status" value="1"/>
</dbReference>
<feature type="transmembrane region" description="Helical" evidence="6">
    <location>
        <begin position="248"/>
        <end position="269"/>
    </location>
</feature>
<keyword evidence="3 6" id="KW-0812">Transmembrane</keyword>
<dbReference type="Proteomes" id="UP000598467">
    <property type="component" value="Unassembled WGS sequence"/>
</dbReference>
<gene>
    <name evidence="7" type="ORF">HK439_14440</name>
</gene>
<reference evidence="7" key="1">
    <citation type="submission" date="2020-05" db="EMBL/GenBank/DDBJ databases">
        <title>Identification of trans-AT polyketide cluster in two marine bacteria, producers of a novel glutaramide-containing polyketide sesbanimide D and analogs.</title>
        <authorList>
            <person name="Kacar D."/>
            <person name="Rodriguez P."/>
            <person name="Canedo L."/>
            <person name="Gonzalez E."/>
            <person name="Galan B."/>
            <person name="De La Calle F."/>
            <person name="Garcia J.L."/>
        </authorList>
    </citation>
    <scope>NUCLEOTIDE SEQUENCE</scope>
    <source>
        <strain evidence="7">PHM038</strain>
    </source>
</reference>
<organism evidence="7 8">
    <name type="scientific">Roseibium aggregatum</name>
    <dbReference type="NCBI Taxonomy" id="187304"/>
    <lineage>
        <taxon>Bacteria</taxon>
        <taxon>Pseudomonadati</taxon>
        <taxon>Pseudomonadota</taxon>
        <taxon>Alphaproteobacteria</taxon>
        <taxon>Hyphomicrobiales</taxon>
        <taxon>Stappiaceae</taxon>
        <taxon>Roseibium</taxon>
    </lineage>
</organism>
<evidence type="ECO:0000256" key="4">
    <source>
        <dbReference type="ARBA" id="ARBA00022989"/>
    </source>
</evidence>
<comment type="caution">
    <text evidence="7">The sequence shown here is derived from an EMBL/GenBank/DDBJ whole genome shotgun (WGS) entry which is preliminary data.</text>
</comment>
<dbReference type="Pfam" id="PF02690">
    <property type="entry name" value="Na_Pi_cotrans"/>
    <property type="match status" value="2"/>
</dbReference>
<feature type="transmembrane region" description="Helical" evidence="6">
    <location>
        <begin position="138"/>
        <end position="159"/>
    </location>
</feature>
<keyword evidence="4 6" id="KW-1133">Transmembrane helix</keyword>
<feature type="transmembrane region" description="Helical" evidence="6">
    <location>
        <begin position="83"/>
        <end position="106"/>
    </location>
</feature>
<dbReference type="GO" id="GO:0044341">
    <property type="term" value="P:sodium-dependent phosphate transport"/>
    <property type="evidence" value="ECO:0007669"/>
    <property type="project" value="InterPro"/>
</dbReference>
<feature type="transmembrane region" description="Helical" evidence="6">
    <location>
        <begin position="281"/>
        <end position="303"/>
    </location>
</feature>
<comment type="subcellular location">
    <subcellularLocation>
        <location evidence="1">Cell membrane</location>
        <topology evidence="1">Multi-pass membrane protein</topology>
    </subcellularLocation>
</comment>
<dbReference type="GO" id="GO:0005436">
    <property type="term" value="F:sodium:phosphate symporter activity"/>
    <property type="evidence" value="ECO:0007669"/>
    <property type="project" value="InterPro"/>
</dbReference>
<feature type="transmembrane region" description="Helical" evidence="6">
    <location>
        <begin position="47"/>
        <end position="77"/>
    </location>
</feature>
<dbReference type="EMBL" id="JABFCZ010000015">
    <property type="protein sequence ID" value="MBD1547462.1"/>
    <property type="molecule type" value="Genomic_DNA"/>
</dbReference>
<name>A0A926S7F7_9HYPH</name>
<evidence type="ECO:0000256" key="2">
    <source>
        <dbReference type="ARBA" id="ARBA00022475"/>
    </source>
</evidence>
<keyword evidence="5 6" id="KW-0472">Membrane</keyword>
<evidence type="ECO:0000313" key="8">
    <source>
        <dbReference type="Proteomes" id="UP000598467"/>
    </source>
</evidence>
<evidence type="ECO:0000313" key="7">
    <source>
        <dbReference type="EMBL" id="MBD1547462.1"/>
    </source>
</evidence>
<dbReference type="AlphaFoldDB" id="A0A926S7F7"/>
<feature type="transmembrane region" description="Helical" evidence="6">
    <location>
        <begin position="113"/>
        <end position="132"/>
    </location>
</feature>
<evidence type="ECO:0000256" key="3">
    <source>
        <dbReference type="ARBA" id="ARBA00022692"/>
    </source>
</evidence>
<dbReference type="GO" id="GO:0005886">
    <property type="term" value="C:plasma membrane"/>
    <property type="evidence" value="ECO:0007669"/>
    <property type="project" value="UniProtKB-SubCell"/>
</dbReference>
<dbReference type="PANTHER" id="PTHR10010:SF46">
    <property type="entry name" value="SODIUM-DEPENDENT PHOSPHATE TRANSPORT PROTEIN 2B"/>
    <property type="match status" value="1"/>
</dbReference>
<evidence type="ECO:0000256" key="5">
    <source>
        <dbReference type="ARBA" id="ARBA00023136"/>
    </source>
</evidence>
<accession>A0A926S7F7</accession>